<name>A0A2N9EKD0_FAGSY</name>
<keyword evidence="2" id="KW-1133">Transmembrane helix</keyword>
<evidence type="ECO:0000256" key="1">
    <source>
        <dbReference type="SAM" id="MobiDB-lite"/>
    </source>
</evidence>
<dbReference type="AlphaFoldDB" id="A0A2N9EKD0"/>
<feature type="transmembrane region" description="Helical" evidence="2">
    <location>
        <begin position="889"/>
        <end position="912"/>
    </location>
</feature>
<proteinExistence type="predicted"/>
<dbReference type="EMBL" id="OIVN01000380">
    <property type="protein sequence ID" value="SPC79327.1"/>
    <property type="molecule type" value="Genomic_DNA"/>
</dbReference>
<feature type="region of interest" description="Disordered" evidence="1">
    <location>
        <begin position="333"/>
        <end position="378"/>
    </location>
</feature>
<evidence type="ECO:0000313" key="3">
    <source>
        <dbReference type="EMBL" id="SPC79327.1"/>
    </source>
</evidence>
<gene>
    <name evidence="3" type="ORF">FSB_LOCUS7209</name>
</gene>
<keyword evidence="2" id="KW-0472">Membrane</keyword>
<reference evidence="3" key="1">
    <citation type="submission" date="2018-02" db="EMBL/GenBank/DDBJ databases">
        <authorList>
            <person name="Cohen D.B."/>
            <person name="Kent A.D."/>
        </authorList>
    </citation>
    <scope>NUCLEOTIDE SEQUENCE</scope>
</reference>
<protein>
    <submittedName>
        <fullName evidence="3">Uncharacterized protein</fullName>
    </submittedName>
</protein>
<evidence type="ECO:0000256" key="2">
    <source>
        <dbReference type="SAM" id="Phobius"/>
    </source>
</evidence>
<keyword evidence="2" id="KW-0812">Transmembrane</keyword>
<feature type="compositionally biased region" description="Basic and acidic residues" evidence="1">
    <location>
        <begin position="517"/>
        <end position="533"/>
    </location>
</feature>
<feature type="compositionally biased region" description="Basic and acidic residues" evidence="1">
    <location>
        <begin position="344"/>
        <end position="356"/>
    </location>
</feature>
<feature type="compositionally biased region" description="Basic residues" evidence="1">
    <location>
        <begin position="357"/>
        <end position="378"/>
    </location>
</feature>
<accession>A0A2N9EKD0</accession>
<feature type="region of interest" description="Disordered" evidence="1">
    <location>
        <begin position="512"/>
        <end position="553"/>
    </location>
</feature>
<sequence>MASSSTIPPASSMPPSTIGERLRTRMAGPMASTEAITDVTVAPPSSLGEAGDPREGFVFPWYESSPLFPCTSFDFSSPPRDWEWMAKGLEILVDLEILDHEFWGTLRKAGVHWSIVISRSCGMFRDTEPLRQVLRRWCPATNTFFFAWGELTLPLEDIENHWMLPIDHEFVASLDFEENVSLRPYGEDYLGFSCISTLGWFSQPASLSYELKPEDHRGLAYLSAVSLSWLPILCKGLAPFIKDRAFAYWKDKVNRMMVPSGHRIGFNTVSMNAYWQRLAHAMVGYVKSARAYGNSQKLGFAEWNETRSGWIAYTTHFPESWKESVNVVEERLAMPSKQGKRAKRDAPVDSALEKSSKNRAHSPKKTPSKKTKAGKKKGSVVLVPELNKESATTLLRTEVESAVAPAKAKGVVIGSHKRKSIAVPFSKDKEKQVASSAKVGKKSVALRPSKVLAYSTPKRKKSVISPSGASTCTRSKSASAVKQIGSKALHKSSEPSGAIVVVEDSDTTADGISSSFFDRDNPLATTTDRDENMGRSSESNFEVDVGSTEGSHSIASHSLSDIAPGFMNEEKMVSVGSATDGDDVLEAAELNVESASLIGHNLAIVTHTSHTLDSALQIALTSGTAGSGASMAHVVEGVSLFGATPHFGSIPAGGIIILASYIIREEFLLYSNIEGVSSHGMQAEGASSTVVTTPIGGEHLDNIDLIASYEMFHRLDRVISLLFHRLDRVISLLFHRLDCHHMKCSVHLIASYEMFHKLNRVISLLFHRLDCRHMKCPVHLIASYEMFHKLNRVISLLFHRLDCCHMKCSMDLIVSCEMFHRLDRVISLLFNRLDCRHMKCYVDLILSYEMFHRLDRVISLLFNRLDCRHMKYFVDLIVSYEMFHRLDRVISLFVAIPLIFFPLSFLCISSFIGMGDATHMLEENVVAENVNEIAVVSHLSRPTPKVGSSVAIGAIFSEVADFFREFEKRTPNPHPKWYFWKFEGSLVSFGDFWVSSDSVPYLNVLAAMSRSDLRSVTKVQILSWKSVVQDLMEVGFDVGFMVGHLRQIAQNLFGEKISAEMQVLRDHIALLQDSLAVLTTYQDEMMSMGVTVLKVEHSRSLFDSPIN</sequence>
<organism evidence="3">
    <name type="scientific">Fagus sylvatica</name>
    <name type="common">Beechnut</name>
    <dbReference type="NCBI Taxonomy" id="28930"/>
    <lineage>
        <taxon>Eukaryota</taxon>
        <taxon>Viridiplantae</taxon>
        <taxon>Streptophyta</taxon>
        <taxon>Embryophyta</taxon>
        <taxon>Tracheophyta</taxon>
        <taxon>Spermatophyta</taxon>
        <taxon>Magnoliopsida</taxon>
        <taxon>eudicotyledons</taxon>
        <taxon>Gunneridae</taxon>
        <taxon>Pentapetalae</taxon>
        <taxon>rosids</taxon>
        <taxon>fabids</taxon>
        <taxon>Fagales</taxon>
        <taxon>Fagaceae</taxon>
        <taxon>Fagus</taxon>
    </lineage>
</organism>